<comment type="cofactor">
    <cofactor evidence="1">
        <name>Mg(2+)</name>
        <dbReference type="ChEBI" id="CHEBI:18420"/>
    </cofactor>
</comment>
<evidence type="ECO:0000256" key="6">
    <source>
        <dbReference type="ARBA" id="ARBA00022723"/>
    </source>
</evidence>
<dbReference type="Gene3D" id="1.10.510.10">
    <property type="entry name" value="Transferase(Phosphotransferase) domain 1"/>
    <property type="match status" value="1"/>
</dbReference>
<sequence>MDNFNVIKPLGVGSFGSALLVQDVASQKQYVIKRVPLLNLGETEKEEAMKEVEVLSQMKHPNIITYHKSFEENGNLYIVTDYCDGGDLYSKIRTQNGNYFKEDQILDWFVQICLAVKHVHDRRILHRDIKTQNIFLTKSGIAKLGDFGIARILNNTSELARTCIGTPYYLSPEICENKPYNNKSDVWSIGCVLYELTTLKHAFEAKNIKNLVLKIVKGSLPQIPDIYSSELKNLLAQIFVRNPYERPSVNAILRKPIVLERICKFLNESKLKEEFNKTLPQKSLPSKNSKSQNINITNPAAKYGVSVARKKTPKTLLKKDILKGNEANRNTKNCNPVKISSVAYKNKNKMNSFKENKCSSVNPVNKNVFVENFTKKFLYNKRNESSLKAESSSSDISNLNKSIIELSSIEFCEASHKINFPSLLDSKNKLDSPKKGIAAHCCEKSKILTEEFSSSKSNCPSIDCFNDTSQKTVYKVNLPVIKHSVKQRSQWSKANCDILHNLPLEMTGSEMEATTENDKIIIHQNRPHSAPHIGRQSYFYLKNGSTVLSQASFSNECNRFNRNRNTLTNDNSFQPNCLINCSDCMDNNENEMHASETAIKVKKEVSHKIETDITCKNSLDIPYVEKDISCDSSECSTNSNLISESGACILNVTNIHTNSSPSSKTFKVNSQNTNSENISPENCNSISTFVKQSAILLPAILPVISTNGNEFQTYCIKSPMSVENCANFHLPVVRDVTEFQESNVNKTFVLKRNSCSNILKFIHLPTLTEEKIKNSTKEECSFPTESIYENDSKNRSPINSSFKENESLEKLKDSLFVNKMNIGIQCDIETYFGESPKKSSQNYFSSPQHQPLCCSMKSAMKHLMKESNQFFFSLPDLRVLDEESKLHSLETLENINNSSFSLNDANSSESSELFQSALSIQQDSEDENDYDLFQMCQSLRLILQQSQNSDSKSISSSWSLDASGDPFGEIEQLRIDLEKKLGLENFLKAYKEMCLLFENGKDGFSEDNFISVLKPGFEHFTNDLLSLIIKEEIFVNTFSEK</sequence>
<dbReference type="PANTHER" id="PTHR44899:SF3">
    <property type="entry name" value="SERINE_THREONINE-PROTEIN KINASE NEK1"/>
    <property type="match status" value="1"/>
</dbReference>
<keyword evidence="16" id="KW-1185">Reference proteome</keyword>
<evidence type="ECO:0000256" key="7">
    <source>
        <dbReference type="ARBA" id="ARBA00022741"/>
    </source>
</evidence>
<comment type="catalytic activity">
    <reaction evidence="11">
        <text>L-threonyl-[protein] + ATP = O-phospho-L-threonyl-[protein] + ADP + H(+)</text>
        <dbReference type="Rhea" id="RHEA:46608"/>
        <dbReference type="Rhea" id="RHEA-COMP:11060"/>
        <dbReference type="Rhea" id="RHEA-COMP:11605"/>
        <dbReference type="ChEBI" id="CHEBI:15378"/>
        <dbReference type="ChEBI" id="CHEBI:30013"/>
        <dbReference type="ChEBI" id="CHEBI:30616"/>
        <dbReference type="ChEBI" id="CHEBI:61977"/>
        <dbReference type="ChEBI" id="CHEBI:456216"/>
        <dbReference type="EC" id="2.7.11.1"/>
    </reaction>
</comment>
<evidence type="ECO:0000313" key="15">
    <source>
        <dbReference type="EMBL" id="GIY28316.1"/>
    </source>
</evidence>
<evidence type="ECO:0000256" key="4">
    <source>
        <dbReference type="ARBA" id="ARBA00022527"/>
    </source>
</evidence>
<feature type="binding site" evidence="13">
    <location>
        <position position="33"/>
    </location>
    <ligand>
        <name>ATP</name>
        <dbReference type="ChEBI" id="CHEBI:30616"/>
    </ligand>
</feature>
<dbReference type="GO" id="GO:0004674">
    <property type="term" value="F:protein serine/threonine kinase activity"/>
    <property type="evidence" value="ECO:0007669"/>
    <property type="project" value="UniProtKB-KW"/>
</dbReference>
<keyword evidence="5" id="KW-0808">Transferase</keyword>
<keyword evidence="7 13" id="KW-0547">Nucleotide-binding</keyword>
<dbReference type="PROSITE" id="PS00108">
    <property type="entry name" value="PROTEIN_KINASE_ST"/>
    <property type="match status" value="1"/>
</dbReference>
<evidence type="ECO:0000256" key="1">
    <source>
        <dbReference type="ARBA" id="ARBA00001946"/>
    </source>
</evidence>
<dbReference type="InterPro" id="IPR017441">
    <property type="entry name" value="Protein_kinase_ATP_BS"/>
</dbReference>
<dbReference type="GO" id="GO:0005524">
    <property type="term" value="F:ATP binding"/>
    <property type="evidence" value="ECO:0007669"/>
    <property type="project" value="UniProtKB-UniRule"/>
</dbReference>
<keyword evidence="9 13" id="KW-0067">ATP-binding</keyword>
<comment type="caution">
    <text evidence="15">The sequence shown here is derived from an EMBL/GenBank/DDBJ whole genome shotgun (WGS) entry which is preliminary data.</text>
</comment>
<dbReference type="InterPro" id="IPR011009">
    <property type="entry name" value="Kinase-like_dom_sf"/>
</dbReference>
<keyword evidence="6" id="KW-0479">Metal-binding</keyword>
<dbReference type="InterPro" id="IPR000719">
    <property type="entry name" value="Prot_kinase_dom"/>
</dbReference>
<dbReference type="SMART" id="SM00220">
    <property type="entry name" value="S_TKc"/>
    <property type="match status" value="1"/>
</dbReference>
<dbReference type="EMBL" id="BPLQ01007167">
    <property type="protein sequence ID" value="GIY28316.1"/>
    <property type="molecule type" value="Genomic_DNA"/>
</dbReference>
<dbReference type="Pfam" id="PF00069">
    <property type="entry name" value="Pkinase"/>
    <property type="match status" value="1"/>
</dbReference>
<comment type="similarity">
    <text evidence="2">Belongs to the protein kinase superfamily. NEK Ser/Thr protein kinase family. NIMA subfamily.</text>
</comment>
<keyword evidence="8" id="KW-0418">Kinase</keyword>
<dbReference type="PROSITE" id="PS00107">
    <property type="entry name" value="PROTEIN_KINASE_ATP"/>
    <property type="match status" value="1"/>
</dbReference>
<evidence type="ECO:0000313" key="16">
    <source>
        <dbReference type="Proteomes" id="UP001054837"/>
    </source>
</evidence>
<evidence type="ECO:0000256" key="10">
    <source>
        <dbReference type="ARBA" id="ARBA00022842"/>
    </source>
</evidence>
<organism evidence="15 16">
    <name type="scientific">Caerostris darwini</name>
    <dbReference type="NCBI Taxonomy" id="1538125"/>
    <lineage>
        <taxon>Eukaryota</taxon>
        <taxon>Metazoa</taxon>
        <taxon>Ecdysozoa</taxon>
        <taxon>Arthropoda</taxon>
        <taxon>Chelicerata</taxon>
        <taxon>Arachnida</taxon>
        <taxon>Araneae</taxon>
        <taxon>Araneomorphae</taxon>
        <taxon>Entelegynae</taxon>
        <taxon>Araneoidea</taxon>
        <taxon>Araneidae</taxon>
        <taxon>Caerostris</taxon>
    </lineage>
</organism>
<evidence type="ECO:0000256" key="3">
    <source>
        <dbReference type="ARBA" id="ARBA00012513"/>
    </source>
</evidence>
<evidence type="ECO:0000256" key="9">
    <source>
        <dbReference type="ARBA" id="ARBA00022840"/>
    </source>
</evidence>
<keyword evidence="4" id="KW-0723">Serine/threonine-protein kinase</keyword>
<dbReference type="EC" id="2.7.11.1" evidence="3"/>
<evidence type="ECO:0000256" key="8">
    <source>
        <dbReference type="ARBA" id="ARBA00022777"/>
    </source>
</evidence>
<accession>A0AAV4S6V0</accession>
<dbReference type="CDD" id="cd08215">
    <property type="entry name" value="STKc_Nek"/>
    <property type="match status" value="1"/>
</dbReference>
<dbReference type="Gene3D" id="3.30.200.20">
    <property type="entry name" value="Phosphorylase Kinase, domain 1"/>
    <property type="match status" value="1"/>
</dbReference>
<dbReference type="PROSITE" id="PS50011">
    <property type="entry name" value="PROTEIN_KINASE_DOM"/>
    <property type="match status" value="1"/>
</dbReference>
<evidence type="ECO:0000256" key="13">
    <source>
        <dbReference type="PROSITE-ProRule" id="PRU10141"/>
    </source>
</evidence>
<proteinExistence type="inferred from homology"/>
<dbReference type="AlphaFoldDB" id="A0AAV4S6V0"/>
<evidence type="ECO:0000256" key="11">
    <source>
        <dbReference type="ARBA" id="ARBA00047899"/>
    </source>
</evidence>
<dbReference type="InterPro" id="IPR008271">
    <property type="entry name" value="Ser/Thr_kinase_AS"/>
</dbReference>
<dbReference type="Proteomes" id="UP001054837">
    <property type="component" value="Unassembled WGS sequence"/>
</dbReference>
<evidence type="ECO:0000256" key="12">
    <source>
        <dbReference type="ARBA" id="ARBA00048679"/>
    </source>
</evidence>
<keyword evidence="10" id="KW-0460">Magnesium</keyword>
<evidence type="ECO:0000256" key="5">
    <source>
        <dbReference type="ARBA" id="ARBA00022679"/>
    </source>
</evidence>
<name>A0AAV4S6V0_9ARAC</name>
<evidence type="ECO:0000256" key="2">
    <source>
        <dbReference type="ARBA" id="ARBA00010886"/>
    </source>
</evidence>
<dbReference type="FunFam" id="1.10.510.10:FF:000172">
    <property type="entry name" value="serine/threonine-protein kinase Nek1 isoform X1"/>
    <property type="match status" value="1"/>
</dbReference>
<dbReference type="GO" id="GO:0046872">
    <property type="term" value="F:metal ion binding"/>
    <property type="evidence" value="ECO:0007669"/>
    <property type="project" value="UniProtKB-KW"/>
</dbReference>
<dbReference type="PANTHER" id="PTHR44899">
    <property type="entry name" value="CAMK FAMILY PROTEIN KINASE"/>
    <property type="match status" value="1"/>
</dbReference>
<feature type="domain" description="Protein kinase" evidence="14">
    <location>
        <begin position="4"/>
        <end position="258"/>
    </location>
</feature>
<dbReference type="SUPFAM" id="SSF56112">
    <property type="entry name" value="Protein kinase-like (PK-like)"/>
    <property type="match status" value="1"/>
</dbReference>
<protein>
    <recommendedName>
        <fullName evidence="3">non-specific serine/threonine protein kinase</fullName>
        <ecNumber evidence="3">2.7.11.1</ecNumber>
    </recommendedName>
</protein>
<dbReference type="FunFam" id="3.30.200.20:FF:000097">
    <property type="entry name" value="Probable serine/threonine-protein kinase nek1"/>
    <property type="match status" value="1"/>
</dbReference>
<evidence type="ECO:0000259" key="14">
    <source>
        <dbReference type="PROSITE" id="PS50011"/>
    </source>
</evidence>
<dbReference type="InterPro" id="IPR051131">
    <property type="entry name" value="NEK_Ser/Thr_kinase_NIMA"/>
</dbReference>
<reference evidence="15 16" key="1">
    <citation type="submission" date="2021-06" db="EMBL/GenBank/DDBJ databases">
        <title>Caerostris darwini draft genome.</title>
        <authorList>
            <person name="Kono N."/>
            <person name="Arakawa K."/>
        </authorList>
    </citation>
    <scope>NUCLEOTIDE SEQUENCE [LARGE SCALE GENOMIC DNA]</scope>
</reference>
<comment type="catalytic activity">
    <reaction evidence="12">
        <text>L-seryl-[protein] + ATP = O-phospho-L-seryl-[protein] + ADP + H(+)</text>
        <dbReference type="Rhea" id="RHEA:17989"/>
        <dbReference type="Rhea" id="RHEA-COMP:9863"/>
        <dbReference type="Rhea" id="RHEA-COMP:11604"/>
        <dbReference type="ChEBI" id="CHEBI:15378"/>
        <dbReference type="ChEBI" id="CHEBI:29999"/>
        <dbReference type="ChEBI" id="CHEBI:30616"/>
        <dbReference type="ChEBI" id="CHEBI:83421"/>
        <dbReference type="ChEBI" id="CHEBI:456216"/>
        <dbReference type="EC" id="2.7.11.1"/>
    </reaction>
</comment>
<gene>
    <name evidence="15" type="primary">Nek1</name>
    <name evidence="15" type="ORF">CDAR_230671</name>
</gene>